<name>A0AB38A5S3_9ACTN</name>
<gene>
    <name evidence="2" type="ORF">SAMN04489746_0589</name>
</gene>
<organism evidence="2 3">
    <name type="scientific">Atopobium minutum</name>
    <dbReference type="NCBI Taxonomy" id="1381"/>
    <lineage>
        <taxon>Bacteria</taxon>
        <taxon>Bacillati</taxon>
        <taxon>Actinomycetota</taxon>
        <taxon>Coriobacteriia</taxon>
        <taxon>Coriobacteriales</taxon>
        <taxon>Atopobiaceae</taxon>
        <taxon>Atopobium</taxon>
    </lineage>
</organism>
<protein>
    <recommendedName>
        <fullName evidence="4">HEAT repeat-containing protein</fullName>
    </recommendedName>
</protein>
<dbReference type="EMBL" id="FNSH01000001">
    <property type="protein sequence ID" value="SEB55488.1"/>
    <property type="molecule type" value="Genomic_DNA"/>
</dbReference>
<dbReference type="RefSeq" id="WP_002563311.1">
    <property type="nucleotide sequence ID" value="NZ_CALJSN010000006.1"/>
</dbReference>
<dbReference type="SUPFAM" id="SSF48371">
    <property type="entry name" value="ARM repeat"/>
    <property type="match status" value="1"/>
</dbReference>
<dbReference type="AlphaFoldDB" id="A0AB38A5S3"/>
<dbReference type="InterPro" id="IPR011989">
    <property type="entry name" value="ARM-like"/>
</dbReference>
<feature type="compositionally biased region" description="Basic residues" evidence="1">
    <location>
        <begin position="207"/>
        <end position="217"/>
    </location>
</feature>
<feature type="compositionally biased region" description="Basic and acidic residues" evidence="1">
    <location>
        <begin position="218"/>
        <end position="227"/>
    </location>
</feature>
<dbReference type="Gene3D" id="1.25.10.10">
    <property type="entry name" value="Leucine-rich Repeat Variant"/>
    <property type="match status" value="1"/>
</dbReference>
<dbReference type="Proteomes" id="UP000183687">
    <property type="component" value="Unassembled WGS sequence"/>
</dbReference>
<proteinExistence type="predicted"/>
<evidence type="ECO:0008006" key="4">
    <source>
        <dbReference type="Google" id="ProtNLM"/>
    </source>
</evidence>
<evidence type="ECO:0000313" key="2">
    <source>
        <dbReference type="EMBL" id="SEB55488.1"/>
    </source>
</evidence>
<reference evidence="2 3" key="1">
    <citation type="submission" date="2016-10" db="EMBL/GenBank/DDBJ databases">
        <authorList>
            <person name="Varghese N."/>
            <person name="Submissions S."/>
        </authorList>
    </citation>
    <scope>NUCLEOTIDE SEQUENCE [LARGE SCALE GENOMIC DNA]</scope>
    <source>
        <strain evidence="2 3">DSM 20586</strain>
    </source>
</reference>
<feature type="region of interest" description="Disordered" evidence="1">
    <location>
        <begin position="190"/>
        <end position="227"/>
    </location>
</feature>
<comment type="caution">
    <text evidence="2">The sequence shown here is derived from an EMBL/GenBank/DDBJ whole genome shotgun (WGS) entry which is preliminary data.</text>
</comment>
<evidence type="ECO:0000256" key="1">
    <source>
        <dbReference type="SAM" id="MobiDB-lite"/>
    </source>
</evidence>
<sequence length="227" mass="24616">MSHSSSEQIEQLVDALSGSVRRERQEAAHTLATITRQDSSAMAKHVDALVKALRVPEAQTRWEVLDALSILCAENPDKVASAFAGAEDSLFDEASSTVRLSAFRMLTRVGSTSSARSKKAWPLLDEAIQCFHGDAEYRDMLACLLEFAQGDIAADVRDALVQRVAFDAESAHGYIQSFSQNIIDATKQKAAKTGKTTKSKTQSAAKGSKRAKVASKKKAAELKLNEE</sequence>
<dbReference type="InterPro" id="IPR016024">
    <property type="entry name" value="ARM-type_fold"/>
</dbReference>
<evidence type="ECO:0000313" key="3">
    <source>
        <dbReference type="Proteomes" id="UP000183687"/>
    </source>
</evidence>
<accession>A0AB38A5S3</accession>